<gene>
    <name evidence="7" type="ORF">ACFQ16_12080</name>
</gene>
<dbReference type="Gene3D" id="1.20.1250.20">
    <property type="entry name" value="MFS general substrate transporter like domains"/>
    <property type="match status" value="2"/>
</dbReference>
<feature type="transmembrane region" description="Helical" evidence="5">
    <location>
        <begin position="168"/>
        <end position="193"/>
    </location>
</feature>
<feature type="transmembrane region" description="Helical" evidence="5">
    <location>
        <begin position="375"/>
        <end position="396"/>
    </location>
</feature>
<comment type="caution">
    <text evidence="7">The sequence shown here is derived from an EMBL/GenBank/DDBJ whole genome shotgun (WGS) entry which is preliminary data.</text>
</comment>
<dbReference type="InterPro" id="IPR011701">
    <property type="entry name" value="MFS"/>
</dbReference>
<reference evidence="8" key="1">
    <citation type="journal article" date="2019" name="Int. J. Syst. Evol. Microbiol.">
        <title>The Global Catalogue of Microorganisms (GCM) 10K type strain sequencing project: providing services to taxonomists for standard genome sequencing and annotation.</title>
        <authorList>
            <consortium name="The Broad Institute Genomics Platform"/>
            <consortium name="The Broad Institute Genome Sequencing Center for Infectious Disease"/>
            <person name="Wu L."/>
            <person name="Ma J."/>
        </authorList>
    </citation>
    <scope>NUCLEOTIDE SEQUENCE [LARGE SCALE GENOMIC DNA]</scope>
    <source>
        <strain evidence="8">CCUG 56401</strain>
    </source>
</reference>
<feature type="transmembrane region" description="Helical" evidence="5">
    <location>
        <begin position="214"/>
        <end position="233"/>
    </location>
</feature>
<feature type="transmembrane region" description="Helical" evidence="5">
    <location>
        <begin position="344"/>
        <end position="369"/>
    </location>
</feature>
<evidence type="ECO:0000256" key="3">
    <source>
        <dbReference type="ARBA" id="ARBA00022989"/>
    </source>
</evidence>
<feature type="transmembrane region" description="Helical" evidence="5">
    <location>
        <begin position="282"/>
        <end position="303"/>
    </location>
</feature>
<name>A0ABW3FPJ9_9PSEU</name>
<organism evidence="7 8">
    <name type="scientific">Saccharopolyspora rosea</name>
    <dbReference type="NCBI Taxonomy" id="524884"/>
    <lineage>
        <taxon>Bacteria</taxon>
        <taxon>Bacillati</taxon>
        <taxon>Actinomycetota</taxon>
        <taxon>Actinomycetes</taxon>
        <taxon>Pseudonocardiales</taxon>
        <taxon>Pseudonocardiaceae</taxon>
        <taxon>Saccharopolyspora</taxon>
    </lineage>
</organism>
<sequence length="420" mass="43227">MRSLHRFRWAGVLALLAVVTISYVDRVNVSVLITDPAFLAHFGLGHDRAAQGALMSTFLVGYGVAALLLTPWYEAALGVRRGLVVSLVSWSLLTLVSPVASAAVVLLALRLLLGSAEGPLFSLKTMYVKARFDDGELGRPNAVTSMGVSLGSAIGIPLVAAATVHFGWIGSFLVLAALNLLVGLPLVLLFVAAGRGAQGGGRTARQRFTAALRTPRLGWILLVEIATLGYLWGSSSWLPSYLLQERHFSLAQMGVLAALPFLVSLLSGFAGGWLVDRLPPARVAAALVLGSAGTVVCTTAVILVDSRWLAAAALVLANGFWGLQGPAIPTLVQQHAAPGTVGSAYGLVNGIGNLVSAALPAAVGALISVSGRGFAAGYGLLAATQVVTLAVGLVLLRRRPAPRPAGGAAPHDIGAGRGRG</sequence>
<proteinExistence type="predicted"/>
<dbReference type="InterPro" id="IPR036259">
    <property type="entry name" value="MFS_trans_sf"/>
</dbReference>
<dbReference type="EMBL" id="JBHTIW010000007">
    <property type="protein sequence ID" value="MFD0920481.1"/>
    <property type="molecule type" value="Genomic_DNA"/>
</dbReference>
<feature type="transmembrane region" description="Helical" evidence="5">
    <location>
        <begin position="50"/>
        <end position="70"/>
    </location>
</feature>
<comment type="subcellular location">
    <subcellularLocation>
        <location evidence="1">Cell membrane</location>
        <topology evidence="1">Multi-pass membrane protein</topology>
    </subcellularLocation>
</comment>
<dbReference type="PANTHER" id="PTHR11662:SF399">
    <property type="entry name" value="FI19708P1-RELATED"/>
    <property type="match status" value="1"/>
</dbReference>
<dbReference type="SUPFAM" id="SSF103473">
    <property type="entry name" value="MFS general substrate transporter"/>
    <property type="match status" value="1"/>
</dbReference>
<keyword evidence="3 5" id="KW-1133">Transmembrane helix</keyword>
<dbReference type="PANTHER" id="PTHR11662">
    <property type="entry name" value="SOLUTE CARRIER FAMILY 17"/>
    <property type="match status" value="1"/>
</dbReference>
<dbReference type="RefSeq" id="WP_345600154.1">
    <property type="nucleotide sequence ID" value="NZ_BAABLT010000005.1"/>
</dbReference>
<dbReference type="PROSITE" id="PS50850">
    <property type="entry name" value="MFS"/>
    <property type="match status" value="1"/>
</dbReference>
<dbReference type="Proteomes" id="UP001597018">
    <property type="component" value="Unassembled WGS sequence"/>
</dbReference>
<accession>A0ABW3FPJ9</accession>
<keyword evidence="8" id="KW-1185">Reference proteome</keyword>
<feature type="domain" description="Major facilitator superfamily (MFS) profile" evidence="6">
    <location>
        <begin position="11"/>
        <end position="400"/>
    </location>
</feature>
<evidence type="ECO:0000256" key="5">
    <source>
        <dbReference type="SAM" id="Phobius"/>
    </source>
</evidence>
<protein>
    <submittedName>
        <fullName evidence="7">MFS transporter</fullName>
    </submittedName>
</protein>
<dbReference type="InterPro" id="IPR020846">
    <property type="entry name" value="MFS_dom"/>
</dbReference>
<evidence type="ECO:0000313" key="7">
    <source>
        <dbReference type="EMBL" id="MFD0920481.1"/>
    </source>
</evidence>
<keyword evidence="2 5" id="KW-0812">Transmembrane</keyword>
<dbReference type="Pfam" id="PF07690">
    <property type="entry name" value="MFS_1"/>
    <property type="match status" value="1"/>
</dbReference>
<evidence type="ECO:0000313" key="8">
    <source>
        <dbReference type="Proteomes" id="UP001597018"/>
    </source>
</evidence>
<keyword evidence="4 5" id="KW-0472">Membrane</keyword>
<evidence type="ECO:0000259" key="6">
    <source>
        <dbReference type="PROSITE" id="PS50850"/>
    </source>
</evidence>
<evidence type="ECO:0000256" key="4">
    <source>
        <dbReference type="ARBA" id="ARBA00023136"/>
    </source>
</evidence>
<feature type="transmembrane region" description="Helical" evidence="5">
    <location>
        <begin position="82"/>
        <end position="113"/>
    </location>
</feature>
<evidence type="ECO:0000256" key="2">
    <source>
        <dbReference type="ARBA" id="ARBA00022692"/>
    </source>
</evidence>
<evidence type="ECO:0000256" key="1">
    <source>
        <dbReference type="ARBA" id="ARBA00004651"/>
    </source>
</evidence>
<dbReference type="InterPro" id="IPR050382">
    <property type="entry name" value="MFS_Na/Anion_cotransporter"/>
</dbReference>
<feature type="transmembrane region" description="Helical" evidence="5">
    <location>
        <begin position="253"/>
        <end position="275"/>
    </location>
</feature>
<feature type="transmembrane region" description="Helical" evidence="5">
    <location>
        <begin position="309"/>
        <end position="332"/>
    </location>
</feature>